<dbReference type="GO" id="GO:0043190">
    <property type="term" value="C:ATP-binding cassette (ABC) transporter complex"/>
    <property type="evidence" value="ECO:0007669"/>
    <property type="project" value="InterPro"/>
</dbReference>
<evidence type="ECO:0000256" key="6">
    <source>
        <dbReference type="ARBA" id="ARBA00022903"/>
    </source>
</evidence>
<dbReference type="PRINTS" id="PR00164">
    <property type="entry name" value="ABC2TRNSPORT"/>
</dbReference>
<keyword evidence="6" id="KW-0972">Capsule biogenesis/degradation</keyword>
<dbReference type="Pfam" id="PF01061">
    <property type="entry name" value="ABC2_membrane"/>
    <property type="match status" value="1"/>
</dbReference>
<feature type="transmembrane region" description="Helical" evidence="9">
    <location>
        <begin position="106"/>
        <end position="131"/>
    </location>
</feature>
<keyword evidence="8 9" id="KW-0472">Membrane</keyword>
<keyword evidence="5 9" id="KW-0812">Transmembrane</keyword>
<dbReference type="AlphaFoldDB" id="A0A1W1CWH6"/>
<evidence type="ECO:0000259" key="10">
    <source>
        <dbReference type="PROSITE" id="PS51012"/>
    </source>
</evidence>
<evidence type="ECO:0000256" key="1">
    <source>
        <dbReference type="ARBA" id="ARBA00004651"/>
    </source>
</evidence>
<dbReference type="PANTHER" id="PTHR30413">
    <property type="entry name" value="INNER MEMBRANE TRANSPORT PERMEASE"/>
    <property type="match status" value="1"/>
</dbReference>
<proteinExistence type="predicted"/>
<keyword evidence="3" id="KW-1003">Cell membrane</keyword>
<dbReference type="PIRSF" id="PIRSF006648">
    <property type="entry name" value="DrrB"/>
    <property type="match status" value="1"/>
</dbReference>
<evidence type="ECO:0000256" key="3">
    <source>
        <dbReference type="ARBA" id="ARBA00022475"/>
    </source>
</evidence>
<evidence type="ECO:0000256" key="8">
    <source>
        <dbReference type="ARBA" id="ARBA00023136"/>
    </source>
</evidence>
<feature type="transmembrane region" description="Helical" evidence="9">
    <location>
        <begin position="143"/>
        <end position="168"/>
    </location>
</feature>
<evidence type="ECO:0000256" key="9">
    <source>
        <dbReference type="SAM" id="Phobius"/>
    </source>
</evidence>
<dbReference type="GO" id="GO:0015920">
    <property type="term" value="P:lipopolysaccharide transport"/>
    <property type="evidence" value="ECO:0007669"/>
    <property type="project" value="TreeGrafter"/>
</dbReference>
<keyword evidence="7 9" id="KW-1133">Transmembrane helix</keyword>
<dbReference type="InterPro" id="IPR000412">
    <property type="entry name" value="ABC_2_transport"/>
</dbReference>
<feature type="transmembrane region" description="Helical" evidence="9">
    <location>
        <begin position="61"/>
        <end position="81"/>
    </location>
</feature>
<dbReference type="PROSITE" id="PS51012">
    <property type="entry name" value="ABC_TM2"/>
    <property type="match status" value="1"/>
</dbReference>
<dbReference type="InterPro" id="IPR013525">
    <property type="entry name" value="ABC2_TM"/>
</dbReference>
<feature type="domain" description="ABC transmembrane type-2" evidence="10">
    <location>
        <begin position="31"/>
        <end position="251"/>
    </location>
</feature>
<dbReference type="EMBL" id="FPHN01000287">
    <property type="protein sequence ID" value="SFV70022.1"/>
    <property type="molecule type" value="Genomic_DNA"/>
</dbReference>
<evidence type="ECO:0000256" key="4">
    <source>
        <dbReference type="ARBA" id="ARBA00022597"/>
    </source>
</evidence>
<feature type="transmembrane region" description="Helical" evidence="9">
    <location>
        <begin position="174"/>
        <end position="190"/>
    </location>
</feature>
<feature type="transmembrane region" description="Helical" evidence="9">
    <location>
        <begin position="34"/>
        <end position="54"/>
    </location>
</feature>
<accession>A0A1W1CWH6</accession>
<comment type="subcellular location">
    <subcellularLocation>
        <location evidence="1">Cell membrane</location>
        <topology evidence="1">Multi-pass membrane protein</topology>
    </subcellularLocation>
</comment>
<keyword evidence="4" id="KW-0762">Sugar transport</keyword>
<dbReference type="GO" id="GO:0140359">
    <property type="term" value="F:ABC-type transporter activity"/>
    <property type="evidence" value="ECO:0007669"/>
    <property type="project" value="InterPro"/>
</dbReference>
<feature type="transmembrane region" description="Helical" evidence="9">
    <location>
        <begin position="232"/>
        <end position="249"/>
    </location>
</feature>
<keyword evidence="2" id="KW-0813">Transport</keyword>
<evidence type="ECO:0000256" key="2">
    <source>
        <dbReference type="ARBA" id="ARBA00022448"/>
    </source>
</evidence>
<protein>
    <submittedName>
        <fullName evidence="11">Polysialic acid transport protein KpsM</fullName>
    </submittedName>
</protein>
<sequence length="258" mass="29987">MAKRSSFKIFLAVQHALFLREVNVRFSAGTMGYFWVIFEPLLQIFIFVTVKVLLFGSNSSLDYPVFITLGFVGFNFFRHIVDQLMGAFPANKGLYSYKQVKPIDTIISRVLVEFLVTFIIVVIFVFIGLYLGFDMNVENLGMLLLSFLWLTLFSIGLGLFFAVISTFYDSLKKVIKLVLSPLMFVSAVFYSMQNMPQSLQDLLYFNPLAHFMELLHAYYFDVLDDGFVDYNYLLMWTLIPLYIGLWSYYKLEQRIISL</sequence>
<dbReference type="InterPro" id="IPR047817">
    <property type="entry name" value="ABC2_TM_bact-type"/>
</dbReference>
<evidence type="ECO:0000256" key="5">
    <source>
        <dbReference type="ARBA" id="ARBA00022692"/>
    </source>
</evidence>
<evidence type="ECO:0000313" key="11">
    <source>
        <dbReference type="EMBL" id="SFV70022.1"/>
    </source>
</evidence>
<organism evidence="11">
    <name type="scientific">hydrothermal vent metagenome</name>
    <dbReference type="NCBI Taxonomy" id="652676"/>
    <lineage>
        <taxon>unclassified sequences</taxon>
        <taxon>metagenomes</taxon>
        <taxon>ecological metagenomes</taxon>
    </lineage>
</organism>
<dbReference type="PANTHER" id="PTHR30413:SF10">
    <property type="entry name" value="CAPSULE POLYSACCHARIDE EXPORT INNER-MEMBRANE PROTEIN CTRC"/>
    <property type="match status" value="1"/>
</dbReference>
<name>A0A1W1CWH6_9ZZZZ</name>
<reference evidence="11" key="1">
    <citation type="submission" date="2016-10" db="EMBL/GenBank/DDBJ databases">
        <authorList>
            <person name="de Groot N.N."/>
        </authorList>
    </citation>
    <scope>NUCLEOTIDE SEQUENCE</scope>
</reference>
<evidence type="ECO:0000256" key="7">
    <source>
        <dbReference type="ARBA" id="ARBA00022989"/>
    </source>
</evidence>
<gene>
    <name evidence="11" type="ORF">MNB_SV-14-1867</name>
</gene>